<proteinExistence type="predicted"/>
<dbReference type="AlphaFoldDB" id="A0A1E3LTQ8"/>
<evidence type="ECO:0000313" key="4">
    <source>
        <dbReference type="EMBL" id="ODP37113.1"/>
    </source>
</evidence>
<dbReference type="Proteomes" id="UP000094487">
    <property type="component" value="Unassembled WGS sequence"/>
</dbReference>
<reference evidence="4 5" key="1">
    <citation type="submission" date="2016-08" db="EMBL/GenBank/DDBJ databases">
        <title>Draft genome of the agarase producing Sphingomonas sp. MCT13.</title>
        <authorList>
            <person name="D'Andrea M.M."/>
            <person name="Rossolini G.M."/>
            <person name="Thaller M.C."/>
        </authorList>
    </citation>
    <scope>NUCLEOTIDE SEQUENCE [LARGE SCALE GENOMIC DNA]</scope>
    <source>
        <strain evidence="4 5">MCT13</strain>
    </source>
</reference>
<dbReference type="SMART" id="SM00448">
    <property type="entry name" value="REC"/>
    <property type="match status" value="1"/>
</dbReference>
<dbReference type="STRING" id="1888892.BFL28_18670"/>
<gene>
    <name evidence="4" type="ORF">BFL28_18670</name>
</gene>
<dbReference type="GO" id="GO:0000160">
    <property type="term" value="P:phosphorelay signal transduction system"/>
    <property type="evidence" value="ECO:0007669"/>
    <property type="project" value="InterPro"/>
</dbReference>
<sequence length="123" mass="13414">MTTRILYVDDEADLREVAAMALELDPDFEPRDCASGEAALGMARDWRPALILLDMMMPGMDGPTTLRALRDQPETADIPVIFVTARTQARDIDALMALGARGVIAKPFDPMALAQQVRALLDG</sequence>
<dbReference type="OrthoDB" id="9800897at2"/>
<accession>A0A1E3LTQ8</accession>
<organism evidence="4 5">
    <name type="scientific">Sphingomonas turrisvirgatae</name>
    <dbReference type="NCBI Taxonomy" id="1888892"/>
    <lineage>
        <taxon>Bacteria</taxon>
        <taxon>Pseudomonadati</taxon>
        <taxon>Pseudomonadota</taxon>
        <taxon>Alphaproteobacteria</taxon>
        <taxon>Sphingomonadales</taxon>
        <taxon>Sphingomonadaceae</taxon>
        <taxon>Sphingomonas</taxon>
    </lineage>
</organism>
<dbReference type="RefSeq" id="WP_069321130.1">
    <property type="nucleotide sequence ID" value="NZ_MDDS01000036.1"/>
</dbReference>
<name>A0A1E3LTQ8_9SPHN</name>
<keyword evidence="5" id="KW-1185">Reference proteome</keyword>
<feature type="modified residue" description="4-aspartylphosphate" evidence="2">
    <location>
        <position position="54"/>
    </location>
</feature>
<dbReference type="PANTHER" id="PTHR44591:SF3">
    <property type="entry name" value="RESPONSE REGULATORY DOMAIN-CONTAINING PROTEIN"/>
    <property type="match status" value="1"/>
</dbReference>
<dbReference type="PROSITE" id="PS50110">
    <property type="entry name" value="RESPONSE_REGULATORY"/>
    <property type="match status" value="1"/>
</dbReference>
<evidence type="ECO:0000256" key="1">
    <source>
        <dbReference type="ARBA" id="ARBA00022553"/>
    </source>
</evidence>
<comment type="caution">
    <text evidence="4">The sequence shown here is derived from an EMBL/GenBank/DDBJ whole genome shotgun (WGS) entry which is preliminary data.</text>
</comment>
<evidence type="ECO:0000259" key="3">
    <source>
        <dbReference type="PROSITE" id="PS50110"/>
    </source>
</evidence>
<dbReference type="Gene3D" id="3.40.50.2300">
    <property type="match status" value="1"/>
</dbReference>
<dbReference type="PANTHER" id="PTHR44591">
    <property type="entry name" value="STRESS RESPONSE REGULATOR PROTEIN 1"/>
    <property type="match status" value="1"/>
</dbReference>
<dbReference type="InterPro" id="IPR050595">
    <property type="entry name" value="Bact_response_regulator"/>
</dbReference>
<dbReference type="Pfam" id="PF00072">
    <property type="entry name" value="Response_reg"/>
    <property type="match status" value="1"/>
</dbReference>
<protein>
    <recommendedName>
        <fullName evidence="3">Response regulatory domain-containing protein</fullName>
    </recommendedName>
</protein>
<dbReference type="EMBL" id="MDDS01000036">
    <property type="protein sequence ID" value="ODP37113.1"/>
    <property type="molecule type" value="Genomic_DNA"/>
</dbReference>
<dbReference type="InterPro" id="IPR001789">
    <property type="entry name" value="Sig_transdc_resp-reg_receiver"/>
</dbReference>
<evidence type="ECO:0000256" key="2">
    <source>
        <dbReference type="PROSITE-ProRule" id="PRU00169"/>
    </source>
</evidence>
<evidence type="ECO:0000313" key="5">
    <source>
        <dbReference type="Proteomes" id="UP000094487"/>
    </source>
</evidence>
<keyword evidence="1 2" id="KW-0597">Phosphoprotein</keyword>
<feature type="domain" description="Response regulatory" evidence="3">
    <location>
        <begin position="4"/>
        <end position="121"/>
    </location>
</feature>
<dbReference type="CDD" id="cd17552">
    <property type="entry name" value="REC_RR468-like"/>
    <property type="match status" value="1"/>
</dbReference>
<dbReference type="InterPro" id="IPR011006">
    <property type="entry name" value="CheY-like_superfamily"/>
</dbReference>
<dbReference type="SUPFAM" id="SSF52172">
    <property type="entry name" value="CheY-like"/>
    <property type="match status" value="1"/>
</dbReference>